<dbReference type="EMBL" id="CAJVPY010000292">
    <property type="protein sequence ID" value="CAG8463251.1"/>
    <property type="molecule type" value="Genomic_DNA"/>
</dbReference>
<sequence>MSLIVTSFHVELMFGNKRICPFIMTLLFNFIHRALLTKELYQSTSIASLADLLLR</sequence>
<proteinExistence type="predicted"/>
<dbReference type="Proteomes" id="UP000789405">
    <property type="component" value="Unassembled WGS sequence"/>
</dbReference>
<evidence type="ECO:0000313" key="2">
    <source>
        <dbReference type="Proteomes" id="UP000789405"/>
    </source>
</evidence>
<evidence type="ECO:0000313" key="1">
    <source>
        <dbReference type="EMBL" id="CAG8463251.1"/>
    </source>
</evidence>
<gene>
    <name evidence="1" type="ORF">DERYTH_LOCUS1108</name>
</gene>
<protein>
    <submittedName>
        <fullName evidence="1">10710_t:CDS:1</fullName>
    </submittedName>
</protein>
<accession>A0A9N8VUW6</accession>
<reference evidence="1" key="1">
    <citation type="submission" date="2021-06" db="EMBL/GenBank/DDBJ databases">
        <authorList>
            <person name="Kallberg Y."/>
            <person name="Tangrot J."/>
            <person name="Rosling A."/>
        </authorList>
    </citation>
    <scope>NUCLEOTIDE SEQUENCE</scope>
    <source>
        <strain evidence="1">MA453B</strain>
    </source>
</reference>
<name>A0A9N8VUW6_9GLOM</name>
<organism evidence="1 2">
    <name type="scientific">Dentiscutata erythropus</name>
    <dbReference type="NCBI Taxonomy" id="1348616"/>
    <lineage>
        <taxon>Eukaryota</taxon>
        <taxon>Fungi</taxon>
        <taxon>Fungi incertae sedis</taxon>
        <taxon>Mucoromycota</taxon>
        <taxon>Glomeromycotina</taxon>
        <taxon>Glomeromycetes</taxon>
        <taxon>Diversisporales</taxon>
        <taxon>Gigasporaceae</taxon>
        <taxon>Dentiscutata</taxon>
    </lineage>
</organism>
<keyword evidence="2" id="KW-1185">Reference proteome</keyword>
<comment type="caution">
    <text evidence="1">The sequence shown here is derived from an EMBL/GenBank/DDBJ whole genome shotgun (WGS) entry which is preliminary data.</text>
</comment>
<dbReference type="AlphaFoldDB" id="A0A9N8VUW6"/>